<feature type="compositionally biased region" description="Acidic residues" evidence="1">
    <location>
        <begin position="97"/>
        <end position="115"/>
    </location>
</feature>
<feature type="compositionally biased region" description="Basic and acidic residues" evidence="1">
    <location>
        <begin position="116"/>
        <end position="130"/>
    </location>
</feature>
<accession>A0A6C0KER8</accession>
<keyword evidence="2" id="KW-0472">Membrane</keyword>
<keyword evidence="2" id="KW-1133">Transmembrane helix</keyword>
<proteinExistence type="predicted"/>
<dbReference type="InterPro" id="IPR016024">
    <property type="entry name" value="ARM-type_fold"/>
</dbReference>
<feature type="transmembrane region" description="Helical" evidence="2">
    <location>
        <begin position="55"/>
        <end position="88"/>
    </location>
</feature>
<keyword evidence="2" id="KW-0812">Transmembrane</keyword>
<sequence length="176" mass="20579">MFPKFMNKVKSLLPSLPSISKNTSNSILHNRVLLYALLAVALIDVLYLLNTRDFTSVIVFILVAVLTTFFSKNMIIVLFVAICITYMLKHTKSLEGLEDMEEGEDEEKEDENFENEENKENEKEENKEEQEVSTEEMTGEMKEFMEVQDKIIKRMSELEPLMQRAEGFIEKFEKYK</sequence>
<dbReference type="SUPFAM" id="SSF48371">
    <property type="entry name" value="ARM repeat"/>
    <property type="match status" value="1"/>
</dbReference>
<reference evidence="3" key="1">
    <citation type="journal article" date="2020" name="Nature">
        <title>Giant virus diversity and host interactions through global metagenomics.</title>
        <authorList>
            <person name="Schulz F."/>
            <person name="Roux S."/>
            <person name="Paez-Espino D."/>
            <person name="Jungbluth S."/>
            <person name="Walsh D.A."/>
            <person name="Denef V.J."/>
            <person name="McMahon K.D."/>
            <person name="Konstantinidis K.T."/>
            <person name="Eloe-Fadrosh E.A."/>
            <person name="Kyrpides N.C."/>
            <person name="Woyke T."/>
        </authorList>
    </citation>
    <scope>NUCLEOTIDE SEQUENCE</scope>
    <source>
        <strain evidence="3">GVMAG-S-3300012000-53</strain>
    </source>
</reference>
<protein>
    <submittedName>
        <fullName evidence="3">Uncharacterized protein</fullName>
    </submittedName>
</protein>
<dbReference type="AlphaFoldDB" id="A0A6C0KER8"/>
<name>A0A6C0KER8_9ZZZZ</name>
<feature type="region of interest" description="Disordered" evidence="1">
    <location>
        <begin position="97"/>
        <end position="139"/>
    </location>
</feature>
<evidence type="ECO:0000313" key="3">
    <source>
        <dbReference type="EMBL" id="QHU16512.1"/>
    </source>
</evidence>
<evidence type="ECO:0000256" key="1">
    <source>
        <dbReference type="SAM" id="MobiDB-lite"/>
    </source>
</evidence>
<dbReference type="EMBL" id="MN740886">
    <property type="protein sequence ID" value="QHU16512.1"/>
    <property type="molecule type" value="Genomic_DNA"/>
</dbReference>
<evidence type="ECO:0000256" key="2">
    <source>
        <dbReference type="SAM" id="Phobius"/>
    </source>
</evidence>
<feature type="transmembrane region" description="Helical" evidence="2">
    <location>
        <begin position="32"/>
        <end position="49"/>
    </location>
</feature>
<organism evidence="3">
    <name type="scientific">viral metagenome</name>
    <dbReference type="NCBI Taxonomy" id="1070528"/>
    <lineage>
        <taxon>unclassified sequences</taxon>
        <taxon>metagenomes</taxon>
        <taxon>organismal metagenomes</taxon>
    </lineage>
</organism>